<dbReference type="AlphaFoldDB" id="A0A166FGI1"/>
<sequence length="216" mass="23614">MGDTGKRTQSGDLSQSTVRKRSSDTEESDVQGASPFGSCHQGVHGHSPQSQSTMSQSGVTKKRRGPNDLLFRKSDSGTMANQNKENQTPDTGVQRRGRGLSIENQIRSGICKTTGRNAMHDISNTPLETQTRSTAVHCDSSDNAMNDCAGQRIGESSTMTNKGTNRAMTFSDRYTPSGVKNLMEVFNEEDDQVPFNVPTDYNHGNGPNIGSYHRFY</sequence>
<reference evidence="3" key="2">
    <citation type="submission" date="2022-03" db="EMBL/GenBank/DDBJ databases">
        <title>Draft title - Genomic analysis of global carrot germplasm unveils the trajectory of domestication and the origin of high carotenoid orange carrot.</title>
        <authorList>
            <person name="Iorizzo M."/>
            <person name="Ellison S."/>
            <person name="Senalik D."/>
            <person name="Macko-Podgorni A."/>
            <person name="Grzebelus D."/>
            <person name="Bostan H."/>
            <person name="Rolling W."/>
            <person name="Curaba J."/>
            <person name="Simon P."/>
        </authorList>
    </citation>
    <scope>NUCLEOTIDE SEQUENCE</scope>
    <source>
        <tissue evidence="3">Leaf</tissue>
    </source>
</reference>
<dbReference type="EMBL" id="LNRQ01000002">
    <property type="protein sequence ID" value="KZN07758.1"/>
    <property type="molecule type" value="Genomic_DNA"/>
</dbReference>
<evidence type="ECO:0000313" key="4">
    <source>
        <dbReference type="Proteomes" id="UP000077755"/>
    </source>
</evidence>
<feature type="compositionally biased region" description="Polar residues" evidence="1">
    <location>
        <begin position="47"/>
        <end position="59"/>
    </location>
</feature>
<accession>A0A166FGI1</accession>
<feature type="compositionally biased region" description="Polar residues" evidence="1">
    <location>
        <begin position="76"/>
        <end position="91"/>
    </location>
</feature>
<keyword evidence="4" id="KW-1185">Reference proteome</keyword>
<name>A0A166FGI1_DAUCS</name>
<protein>
    <submittedName>
        <fullName evidence="2">Uncharacterized protein</fullName>
    </submittedName>
</protein>
<feature type="region of interest" description="Disordered" evidence="1">
    <location>
        <begin position="1"/>
        <end position="106"/>
    </location>
</feature>
<evidence type="ECO:0000313" key="3">
    <source>
        <dbReference type="EMBL" id="WOG90467.1"/>
    </source>
</evidence>
<feature type="compositionally biased region" description="Polar residues" evidence="1">
    <location>
        <begin position="7"/>
        <end position="17"/>
    </location>
</feature>
<evidence type="ECO:0000256" key="1">
    <source>
        <dbReference type="SAM" id="MobiDB-lite"/>
    </source>
</evidence>
<dbReference type="Gramene" id="KZN07758">
    <property type="protein sequence ID" value="KZN07758"/>
    <property type="gene ID" value="DCAR_008595"/>
</dbReference>
<dbReference type="Proteomes" id="UP000077755">
    <property type="component" value="Chromosome 2"/>
</dbReference>
<evidence type="ECO:0000313" key="2">
    <source>
        <dbReference type="EMBL" id="KZN07758.1"/>
    </source>
</evidence>
<organism evidence="2">
    <name type="scientific">Daucus carota subsp. sativus</name>
    <name type="common">Carrot</name>
    <dbReference type="NCBI Taxonomy" id="79200"/>
    <lineage>
        <taxon>Eukaryota</taxon>
        <taxon>Viridiplantae</taxon>
        <taxon>Streptophyta</taxon>
        <taxon>Embryophyta</taxon>
        <taxon>Tracheophyta</taxon>
        <taxon>Spermatophyta</taxon>
        <taxon>Magnoliopsida</taxon>
        <taxon>eudicotyledons</taxon>
        <taxon>Gunneridae</taxon>
        <taxon>Pentapetalae</taxon>
        <taxon>asterids</taxon>
        <taxon>campanulids</taxon>
        <taxon>Apiales</taxon>
        <taxon>Apiaceae</taxon>
        <taxon>Apioideae</taxon>
        <taxon>Scandiceae</taxon>
        <taxon>Daucinae</taxon>
        <taxon>Daucus</taxon>
        <taxon>Daucus sect. Daucus</taxon>
    </lineage>
</organism>
<proteinExistence type="predicted"/>
<dbReference type="EMBL" id="CP093344">
    <property type="protein sequence ID" value="WOG90467.1"/>
    <property type="molecule type" value="Genomic_DNA"/>
</dbReference>
<gene>
    <name evidence="2" type="ORF">DCAR_008595</name>
    <name evidence="3" type="ORF">DCAR_0209711</name>
</gene>
<reference evidence="2" key="1">
    <citation type="journal article" date="2016" name="Nat. Genet.">
        <title>A high-quality carrot genome assembly provides new insights into carotenoid accumulation and asterid genome evolution.</title>
        <authorList>
            <person name="Iorizzo M."/>
            <person name="Ellison S."/>
            <person name="Senalik D."/>
            <person name="Zeng P."/>
            <person name="Satapoomin P."/>
            <person name="Huang J."/>
            <person name="Bowman M."/>
            <person name="Iovene M."/>
            <person name="Sanseverino W."/>
            <person name="Cavagnaro P."/>
            <person name="Yildiz M."/>
            <person name="Macko-Podgorni A."/>
            <person name="Moranska E."/>
            <person name="Grzebelus E."/>
            <person name="Grzebelus D."/>
            <person name="Ashrafi H."/>
            <person name="Zheng Z."/>
            <person name="Cheng S."/>
            <person name="Spooner D."/>
            <person name="Van Deynze A."/>
            <person name="Simon P."/>
        </authorList>
    </citation>
    <scope>NUCLEOTIDE SEQUENCE [LARGE SCALE GENOMIC DNA]</scope>
    <source>
        <tissue evidence="2">Leaf</tissue>
    </source>
</reference>